<protein>
    <submittedName>
        <fullName evidence="1">Uncharacterized protein</fullName>
    </submittedName>
</protein>
<keyword evidence="2" id="KW-1185">Reference proteome</keyword>
<reference evidence="1 2" key="1">
    <citation type="submission" date="2024-01" db="EMBL/GenBank/DDBJ databases">
        <title>The genomes of 5 underutilized Papilionoideae crops provide insights into root nodulation and disease resistance.</title>
        <authorList>
            <person name="Yuan L."/>
        </authorList>
    </citation>
    <scope>NUCLEOTIDE SEQUENCE [LARGE SCALE GENOMIC DNA]</scope>
    <source>
        <strain evidence="1">LY-2023</strain>
        <tissue evidence="1">Leaf</tissue>
    </source>
</reference>
<proteinExistence type="predicted"/>
<accession>A0AAN9IVF1</accession>
<gene>
    <name evidence="1" type="ORF">RJT34_21993</name>
</gene>
<sequence length="130" mass="14927">MYFIHNPGIFEWAPDRSIGQISNAEISTLVALGVRKETELFEIFQHDYLLYGRCIKFIATIAHLIKLAVCFRTCGLVLGSKFVCVDPLVLLQMIGAFGKGKRVVWEYMIDVLLNWRRLLTQADKFSGWEL</sequence>
<dbReference type="Proteomes" id="UP001359559">
    <property type="component" value="Unassembled WGS sequence"/>
</dbReference>
<dbReference type="AlphaFoldDB" id="A0AAN9IVF1"/>
<organism evidence="1 2">
    <name type="scientific">Clitoria ternatea</name>
    <name type="common">Butterfly pea</name>
    <dbReference type="NCBI Taxonomy" id="43366"/>
    <lineage>
        <taxon>Eukaryota</taxon>
        <taxon>Viridiplantae</taxon>
        <taxon>Streptophyta</taxon>
        <taxon>Embryophyta</taxon>
        <taxon>Tracheophyta</taxon>
        <taxon>Spermatophyta</taxon>
        <taxon>Magnoliopsida</taxon>
        <taxon>eudicotyledons</taxon>
        <taxon>Gunneridae</taxon>
        <taxon>Pentapetalae</taxon>
        <taxon>rosids</taxon>
        <taxon>fabids</taxon>
        <taxon>Fabales</taxon>
        <taxon>Fabaceae</taxon>
        <taxon>Papilionoideae</taxon>
        <taxon>50 kb inversion clade</taxon>
        <taxon>NPAAA clade</taxon>
        <taxon>indigoferoid/millettioid clade</taxon>
        <taxon>Phaseoleae</taxon>
        <taxon>Clitoria</taxon>
    </lineage>
</organism>
<comment type="caution">
    <text evidence="1">The sequence shown here is derived from an EMBL/GenBank/DDBJ whole genome shotgun (WGS) entry which is preliminary data.</text>
</comment>
<name>A0AAN9IVF1_CLITE</name>
<dbReference type="EMBL" id="JAYKXN010000005">
    <property type="protein sequence ID" value="KAK7286766.1"/>
    <property type="molecule type" value="Genomic_DNA"/>
</dbReference>
<evidence type="ECO:0000313" key="2">
    <source>
        <dbReference type="Proteomes" id="UP001359559"/>
    </source>
</evidence>
<evidence type="ECO:0000313" key="1">
    <source>
        <dbReference type="EMBL" id="KAK7286766.1"/>
    </source>
</evidence>